<name>A0A2G9GT79_9LAMI</name>
<feature type="domain" description="C2H2-type" evidence="2">
    <location>
        <begin position="245"/>
        <end position="269"/>
    </location>
</feature>
<feature type="domain" description="U1-type" evidence="3">
    <location>
        <begin position="346"/>
        <end position="380"/>
    </location>
</feature>
<organism evidence="4 5">
    <name type="scientific">Handroanthus impetiginosus</name>
    <dbReference type="NCBI Taxonomy" id="429701"/>
    <lineage>
        <taxon>Eukaryota</taxon>
        <taxon>Viridiplantae</taxon>
        <taxon>Streptophyta</taxon>
        <taxon>Embryophyta</taxon>
        <taxon>Tracheophyta</taxon>
        <taxon>Spermatophyta</taxon>
        <taxon>Magnoliopsida</taxon>
        <taxon>eudicotyledons</taxon>
        <taxon>Gunneridae</taxon>
        <taxon>Pentapetalae</taxon>
        <taxon>asterids</taxon>
        <taxon>lamiids</taxon>
        <taxon>Lamiales</taxon>
        <taxon>Bignoniaceae</taxon>
        <taxon>Crescentiina</taxon>
        <taxon>Tabebuia alliance</taxon>
        <taxon>Handroanthus</taxon>
    </lineage>
</organism>
<evidence type="ECO:0000256" key="1">
    <source>
        <dbReference type="SAM" id="MobiDB-lite"/>
    </source>
</evidence>
<sequence length="444" mass="50024">MEVNYPRINQQASIRIPQPPNSSCLAEQAHRGVTAGYMGPNIGPVQREFFRNHQLPHHLYPHPHPFHHPCDMHEAIQREIEKERIREEIIMSETRRRVLEAEVRRELMIERELALRRGGGSLPFGSSQQMEFDSPMRLSLLGTRAEGRSLDERIAMSLELTNRLNGRHEIGGFDTLPFQRGTTDIRISEVKPVSEGDKEKPKVILLAKPDENTSGSKRKAVTPLGVDASELPSNDISRKKAKEEWSCAICQVSATSERGLNEHLHGKKHKSKEAALRARKAGKNYSIGLFPKKATKPTQATETVDPEPGQVVKFTAESWAPMQENPKAEPESVQQAHKNGDLKDKHYRFWCQMCKVGTYSKKVMNAHQRGKKHVGRLRARDQNGGKTVVEDGKNIKKDNVSNENFDEMKSENDELVCIVEPEDKEEGGAEDITESDNGSMNAVV</sequence>
<evidence type="ECO:0000259" key="3">
    <source>
        <dbReference type="SMART" id="SM00451"/>
    </source>
</evidence>
<evidence type="ECO:0000259" key="2">
    <source>
        <dbReference type="SMART" id="SM00355"/>
    </source>
</evidence>
<dbReference type="GO" id="GO:0003904">
    <property type="term" value="F:deoxyribodipyrimidine photo-lyase activity"/>
    <property type="evidence" value="ECO:0007669"/>
    <property type="project" value="UniProtKB-EC"/>
</dbReference>
<dbReference type="PANTHER" id="PTHR47487:SF8">
    <property type="entry name" value="OS08G0270900 PROTEIN"/>
    <property type="match status" value="1"/>
</dbReference>
<dbReference type="STRING" id="429701.A0A2G9GT79"/>
<dbReference type="InterPro" id="IPR036236">
    <property type="entry name" value="Znf_C2H2_sf"/>
</dbReference>
<proteinExistence type="predicted"/>
<protein>
    <submittedName>
        <fullName evidence="4">Deoxyribodipyrimidine photo-lyase</fullName>
        <ecNumber evidence="4">4.1.99.3</ecNumber>
    </submittedName>
</protein>
<dbReference type="SMART" id="SM00451">
    <property type="entry name" value="ZnF_U1"/>
    <property type="match status" value="2"/>
</dbReference>
<evidence type="ECO:0000313" key="4">
    <source>
        <dbReference type="EMBL" id="PIN08230.1"/>
    </source>
</evidence>
<accession>A0A2G9GT79</accession>
<feature type="compositionally biased region" description="Polar residues" evidence="1">
    <location>
        <begin position="435"/>
        <end position="444"/>
    </location>
</feature>
<dbReference type="SMART" id="SM00355">
    <property type="entry name" value="ZnF_C2H2"/>
    <property type="match status" value="2"/>
</dbReference>
<evidence type="ECO:0000313" key="5">
    <source>
        <dbReference type="Proteomes" id="UP000231279"/>
    </source>
</evidence>
<dbReference type="InterPro" id="IPR013087">
    <property type="entry name" value="Znf_C2H2_type"/>
</dbReference>
<dbReference type="InterPro" id="IPR003604">
    <property type="entry name" value="Matrin/U1-like-C_Znf_C2H2"/>
</dbReference>
<feature type="compositionally biased region" description="Acidic residues" evidence="1">
    <location>
        <begin position="421"/>
        <end position="434"/>
    </location>
</feature>
<dbReference type="Gene3D" id="3.30.160.60">
    <property type="entry name" value="Classic Zinc Finger"/>
    <property type="match status" value="2"/>
</dbReference>
<dbReference type="PANTHER" id="PTHR47487">
    <property type="entry name" value="OS06G0651300 PROTEIN-RELATED"/>
    <property type="match status" value="1"/>
</dbReference>
<reference evidence="5" key="1">
    <citation type="journal article" date="2018" name="Gigascience">
        <title>Genome assembly of the Pink Ipe (Handroanthus impetiginosus, Bignoniaceae), a highly valued, ecologically keystone Neotropical timber forest tree.</title>
        <authorList>
            <person name="Silva-Junior O.B."/>
            <person name="Grattapaglia D."/>
            <person name="Novaes E."/>
            <person name="Collevatti R.G."/>
        </authorList>
    </citation>
    <scope>NUCLEOTIDE SEQUENCE [LARGE SCALE GENOMIC DNA]</scope>
    <source>
        <strain evidence="5">cv. UFG-1</strain>
    </source>
</reference>
<dbReference type="EC" id="4.1.99.3" evidence="4"/>
<dbReference type="Proteomes" id="UP000231279">
    <property type="component" value="Unassembled WGS sequence"/>
</dbReference>
<comment type="caution">
    <text evidence="4">The sequence shown here is derived from an EMBL/GenBank/DDBJ whole genome shotgun (WGS) entry which is preliminary data.</text>
</comment>
<gene>
    <name evidence="4" type="ORF">CDL12_19187</name>
</gene>
<dbReference type="GO" id="GO:0003676">
    <property type="term" value="F:nucleic acid binding"/>
    <property type="evidence" value="ECO:0007669"/>
    <property type="project" value="InterPro"/>
</dbReference>
<feature type="domain" description="U1-type" evidence="3">
    <location>
        <begin position="242"/>
        <end position="276"/>
    </location>
</feature>
<feature type="domain" description="C2H2-type" evidence="2">
    <location>
        <begin position="349"/>
        <end position="373"/>
    </location>
</feature>
<dbReference type="GO" id="GO:0008270">
    <property type="term" value="F:zinc ion binding"/>
    <property type="evidence" value="ECO:0007669"/>
    <property type="project" value="InterPro"/>
</dbReference>
<dbReference type="AlphaFoldDB" id="A0A2G9GT79"/>
<dbReference type="Pfam" id="PF12874">
    <property type="entry name" value="zf-met"/>
    <property type="match status" value="2"/>
</dbReference>
<feature type="region of interest" description="Disordered" evidence="1">
    <location>
        <begin position="421"/>
        <end position="444"/>
    </location>
</feature>
<keyword evidence="4" id="KW-0456">Lyase</keyword>
<dbReference type="SUPFAM" id="SSF57667">
    <property type="entry name" value="beta-beta-alpha zinc fingers"/>
    <property type="match status" value="2"/>
</dbReference>
<keyword evidence="5" id="KW-1185">Reference proteome</keyword>
<dbReference type="EMBL" id="NKXS01003868">
    <property type="protein sequence ID" value="PIN08230.1"/>
    <property type="molecule type" value="Genomic_DNA"/>
</dbReference>
<dbReference type="OrthoDB" id="10009287at2759"/>